<accession>A0A1L3JAA4</accession>
<organism evidence="1 2">
    <name type="scientific">Sphingorhabdus lutea</name>
    <dbReference type="NCBI Taxonomy" id="1913578"/>
    <lineage>
        <taxon>Bacteria</taxon>
        <taxon>Pseudomonadati</taxon>
        <taxon>Pseudomonadota</taxon>
        <taxon>Alphaproteobacteria</taxon>
        <taxon>Sphingomonadales</taxon>
        <taxon>Sphingomonadaceae</taxon>
        <taxon>Sphingorhabdus</taxon>
    </lineage>
</organism>
<dbReference type="Proteomes" id="UP000242561">
    <property type="component" value="Chromosome"/>
</dbReference>
<sequence>MKAASITLLLWALVLDLFGCNKEPQDQLAVVKGQAYLIPWEDRPVVINEMHDKIGNTYVRISGKVIAGGIHIDLIVDPRWYEFQVANNYPSLFGYAGDDIKIKNKFVKIDTIIGPIICTKPYSEYTKYVGCGFRLLDEGVSWSINFTSKDIAHVGRIKSEAEKILKSYRNAANAKQR</sequence>
<evidence type="ECO:0000313" key="2">
    <source>
        <dbReference type="Proteomes" id="UP000242561"/>
    </source>
</evidence>
<dbReference type="RefSeq" id="WP_072558715.1">
    <property type="nucleotide sequence ID" value="NZ_CP018154.1"/>
</dbReference>
<dbReference type="EMBL" id="CP018154">
    <property type="protein sequence ID" value="APG62066.1"/>
    <property type="molecule type" value="Genomic_DNA"/>
</dbReference>
<keyword evidence="2" id="KW-1185">Reference proteome</keyword>
<proteinExistence type="predicted"/>
<evidence type="ECO:0000313" key="1">
    <source>
        <dbReference type="EMBL" id="APG62066.1"/>
    </source>
</evidence>
<dbReference type="AlphaFoldDB" id="A0A1L3JAA4"/>
<name>A0A1L3JAA4_9SPHN</name>
<protein>
    <submittedName>
        <fullName evidence="1">Uncharacterized protein</fullName>
    </submittedName>
</protein>
<dbReference type="OrthoDB" id="9953581at2"/>
<reference evidence="1 2" key="1">
    <citation type="submission" date="2016-11" db="EMBL/GenBank/DDBJ databases">
        <title>Sphingorhabdus sp. LPB0140, isolated from marine environment.</title>
        <authorList>
            <person name="Kim E."/>
            <person name="Yi H."/>
        </authorList>
    </citation>
    <scope>NUCLEOTIDE SEQUENCE [LARGE SCALE GENOMIC DNA]</scope>
    <source>
        <strain evidence="1 2">LPB0140</strain>
    </source>
</reference>
<dbReference type="KEGG" id="sphl:LPB140_03710"/>
<dbReference type="STRING" id="1913578.LPB140_03710"/>
<gene>
    <name evidence="1" type="ORF">LPB140_03710</name>
</gene>